<dbReference type="Pfam" id="PF08240">
    <property type="entry name" value="ADH_N"/>
    <property type="match status" value="1"/>
</dbReference>
<dbReference type="PROSITE" id="PS52004">
    <property type="entry name" value="KS3_2"/>
    <property type="match status" value="1"/>
</dbReference>
<evidence type="ECO:0000256" key="2">
    <source>
        <dbReference type="ARBA" id="ARBA00022553"/>
    </source>
</evidence>
<reference evidence="12 13" key="1">
    <citation type="submission" date="2024-07" db="EMBL/GenBank/DDBJ databases">
        <title>Section-level genome sequencing and comparative genomics of Aspergillus sections Usti and Cavernicolus.</title>
        <authorList>
            <consortium name="Lawrence Berkeley National Laboratory"/>
            <person name="Nybo J.L."/>
            <person name="Vesth T.C."/>
            <person name="Theobald S."/>
            <person name="Frisvad J.C."/>
            <person name="Larsen T.O."/>
            <person name="Kjaerboelling I."/>
            <person name="Rothschild-Mancinelli K."/>
            <person name="Lyhne E.K."/>
            <person name="Kogle M.E."/>
            <person name="Barry K."/>
            <person name="Clum A."/>
            <person name="Na H."/>
            <person name="Ledsgaard L."/>
            <person name="Lin J."/>
            <person name="Lipzen A."/>
            <person name="Kuo A."/>
            <person name="Riley R."/>
            <person name="Mondo S."/>
            <person name="LaButti K."/>
            <person name="Haridas S."/>
            <person name="Pangalinan J."/>
            <person name="Salamov A.A."/>
            <person name="Simmons B.A."/>
            <person name="Magnuson J.K."/>
            <person name="Chen J."/>
            <person name="Drula E."/>
            <person name="Henrissat B."/>
            <person name="Wiebenga A."/>
            <person name="Lubbers R.J."/>
            <person name="Gomes A.C."/>
            <person name="Makela M.R."/>
            <person name="Stajich J."/>
            <person name="Grigoriev I.V."/>
            <person name="Mortensen U.H."/>
            <person name="De vries R.P."/>
            <person name="Baker S.E."/>
            <person name="Andersen M.R."/>
        </authorList>
    </citation>
    <scope>NUCLEOTIDE SEQUENCE [LARGE SCALE GENOMIC DNA]</scope>
    <source>
        <strain evidence="12 13">CBS 600.67</strain>
    </source>
</reference>
<dbReference type="SUPFAM" id="SSF50129">
    <property type="entry name" value="GroES-like"/>
    <property type="match status" value="1"/>
</dbReference>
<dbReference type="Gene3D" id="1.10.1200.10">
    <property type="entry name" value="ACP-like"/>
    <property type="match status" value="1"/>
</dbReference>
<dbReference type="SUPFAM" id="SSF53335">
    <property type="entry name" value="S-adenosyl-L-methionine-dependent methyltransferases"/>
    <property type="match status" value="1"/>
</dbReference>
<dbReference type="InterPro" id="IPR013154">
    <property type="entry name" value="ADH-like_N"/>
</dbReference>
<evidence type="ECO:0000256" key="6">
    <source>
        <dbReference type="ARBA" id="ARBA00023268"/>
    </source>
</evidence>
<dbReference type="SMART" id="SM00822">
    <property type="entry name" value="PKS_KR"/>
    <property type="match status" value="1"/>
</dbReference>
<feature type="active site" description="Proton acceptor; for dehydratase activity" evidence="8">
    <location>
        <position position="943"/>
    </location>
</feature>
<dbReference type="Pfam" id="PF08659">
    <property type="entry name" value="KR"/>
    <property type="match status" value="1"/>
</dbReference>
<dbReference type="Gene3D" id="3.40.366.10">
    <property type="entry name" value="Malonyl-Coenzyme A Acyl Carrier Protein, domain 2"/>
    <property type="match status" value="1"/>
</dbReference>
<feature type="domain" description="PKS/mFAS DH" evidence="11">
    <location>
        <begin position="911"/>
        <end position="1203"/>
    </location>
</feature>
<dbReference type="CDD" id="cd02440">
    <property type="entry name" value="AdoMet_MTases"/>
    <property type="match status" value="1"/>
</dbReference>
<dbReference type="InterPro" id="IPR049551">
    <property type="entry name" value="PKS_DH_C"/>
</dbReference>
<dbReference type="InterPro" id="IPR020807">
    <property type="entry name" value="PKS_DH"/>
</dbReference>
<dbReference type="Gene3D" id="3.40.50.720">
    <property type="entry name" value="NAD(P)-binding Rossmann-like Domain"/>
    <property type="match status" value="1"/>
</dbReference>
<sequence length="2492" mass="272066">MKNPNTNGSTNGHPTPPEPIAIIGIGLRLPRKIHSTESLWKLLINGEETSGPIPSSRFNSDGFYSAAASSPSGTSTKKPGSIGVQRGHFLDESDGLDRLDTSFFSMGKAEVEKLDPQHRMLLEVVWECMENAGQRGWRGTNTGVFVGTWGDDWQDFLAKDPQQTGGMLNVSGAGDFAISNRISYEYNLTGPSMTIKAACASSMICLHEACQSLRDSGCDAAIVAGTNLIITPTQTIAQTEAGVLSPTGQCRTFDASANGYARGEAINAVLIKRLSDAIRDQDPIRAVIRSTAVNCDGQSAGISAPNPVAHERMIRRAYEVAGLTHFELDTPFVEVHGTGTPSGDPLELQGVASVFGGNQDTYVGSIKANVGHGEGASGLTSIIKAVLMLENRTIPPQVNFVTPNPKIPFQAARLVVPLKTTQWPVGRPERISVNSFGITGANAHAIVESAAFHWVVHPETTTSSSLPRLLIISANTAGSLKRKATDIQNYADTYPERTKDLSYTLGCRRAHLSHRAFCLAGAKDMTSMPERIKQTPNINFVFTGQGAQWPTMGKELIEEFPQFRDDLMHMSAVLAKLPHPPSWDLVDELRKPEGESGLNQAEFAQPLCTAMQVALINLLGILGISPSAVVGHSSGEIAAAYAAGAITVDEAIIIAYYRGRIALKSSRAGAMAALGMGRAEATLYLEDGVVVACDNSPNSVTLSGDKEVLEAVIEQMRLDDKGLFVRMLKTDGMAYHSHHMLELGPGYEQQLQPFVNDGPAGIPFFSTVTGKSAATTLLDAQYWRLNLESPVKFFPAVKALIASQQPADQLCLEIGPHSALGGPLRQIFKMTATKGRLTYFPTLVRGKNAVESILDMCGQLYLHMVDIRLEQLNPGARTLTDLPGYPWQHDTSHWAETRAVREWRTRTFPPHELLGSRILEGNDIEPTWRNLLRLKDAPWLHDHQVLNDVVFPCAGYIAMVGEAVQQVTQTEAFSIRRMNISTAMILIEDKSTEIVTSLRPSRLTTTNTPEWYDFSIYSHNGTTWTTHCDGQAKAGGAKHASVRQITVDDTHLPRAVRSPYPIFTRVGLHYGPTFQGLQSVSALPGHRTAAASLRLPPVTGSAYSLHPATIDQCLQLLGLASAEGLAHRFEQILLPTGIEHVYIQPATQDQDQDQAPMQAGARAIPVPDSPGDILGEMTVVAQGQILLSAQGCKLSAFEQYQHGVGERDDRIAAARLSWRPDLDFVPLDSLMVSHVKDLDALRLMETYVFLCTVEIQYRIREHAPYQGHFEKFRHWIDALVEAGRVGGNRIIADSSELVKLSPDDRLALIHQMQPRMNDSEFASVAELVTRLLDNSVEVFNGETEILDVYLRDDGLTKLYAITGDRIDSTEFFVTAGHTNPTMQVLEIGAGTGGTTLLALQALTSINGEPMYGEYTFTDVSSGFFAAARERFTEYPGLDFKTLDIGQDPSSQGFEAGSYDLIIASNVIHATETLNVTLKNVRKLLHPRGRFFLQELTPAAAKMINLIMGPLPGWWLGEADGRAMEPIVSHERWDLELRNAGFSGIECVVHDDPNRRDHLGVNIIAKPIRAALDFSSVTLLLQESQADLNSVNLVKQTLTRQGYHIDICFLGTQIPVYQDIISLLEVDSPFFGDVSPENFASLQQVIGHLGSSKLFWVMGSAQIEPILNPLYGLTLGFARSIRAELSPSIATLEVDKVDTRATETIVKVFEKFQDTASAVNPEYEYVLRDGVVHVGRYHWTGVSKELAESHDVSEDPLSLEMRRQGGSKVLSWVPYPPSLMAGKDVVIMPAYAGVYPEDSRQGTMLVGLEASGTVTAVGSEVQTLEVGDRVMFLAQNCLSTSITVSADQVTKIPDSLTFEDAAGMPLAYSTAIYSIMMAANMRKGQTILIQSAASGIGLAAIQLCLMLGVEIYCSVDDNDAVEYLTTTFNIPPSHIFHSGDYSFLLDLMAATQNRGVDRVLGSPSDELLHALCKCVAQRGKMISLGRREFPSHELLDMDLFEGNRSFVGVDIPTLSDIYQDLLDETINLYNQGHIKPITANSVIGADQIENVSPILTQIESLSITVMEIPHSNKALPVAPRQPELKLRGDAAYLLVGGLGGLGQSISSFLVERGARHFIYLSRTAGESKEHQRFFRELDSQGCSVHAVKGDVSKLADVKIAVDHAKRPIAGVLQMAMVLEDHPFMNMSHDSWCTATKPKVDGTWNLHEALLNTTLDFFVIFGSISGSFGIAHQANYAAANTFQDSFVQYRHSRGLPASVLNIGAMANVGYVSQNKGVEEYFRAAGMPFLDESDFFESLHLSIRQQQFDAPADSTTTMSSQGLGSGAGAGITNISQLALGIRSTTSMNDPSNRVLWKHDRRVDIYRNIETARLQSDANNSGNGDNEDKLATFMTTLRSSPSILDHPDTLQFLTYHIGVKIYEFMLQPVEELNVSKALVTLGVDSLVIVEIRNWLRRKLEVEASTLEILNGGTVGMLGGICVERLRGKYGGLTQTE</sequence>
<dbReference type="InterPro" id="IPR042104">
    <property type="entry name" value="PKS_dehydratase_sf"/>
</dbReference>
<dbReference type="PROSITE" id="PS52019">
    <property type="entry name" value="PKS_MFAS_DH"/>
    <property type="match status" value="1"/>
</dbReference>
<dbReference type="InterPro" id="IPR020806">
    <property type="entry name" value="PKS_PP-bd"/>
</dbReference>
<dbReference type="SMART" id="SM00823">
    <property type="entry name" value="PKS_PP"/>
    <property type="match status" value="1"/>
</dbReference>
<dbReference type="Pfam" id="PF00698">
    <property type="entry name" value="Acyl_transf_1"/>
    <property type="match status" value="1"/>
</dbReference>
<dbReference type="InterPro" id="IPR014043">
    <property type="entry name" value="Acyl_transferase_dom"/>
</dbReference>
<dbReference type="InterPro" id="IPR014031">
    <property type="entry name" value="Ketoacyl_synth_C"/>
</dbReference>
<evidence type="ECO:0000259" key="11">
    <source>
        <dbReference type="PROSITE" id="PS52019"/>
    </source>
</evidence>
<feature type="active site" description="Proton donor; for dehydratase activity" evidence="8">
    <location>
        <position position="1111"/>
    </location>
</feature>
<dbReference type="SMART" id="SM00826">
    <property type="entry name" value="PKS_DH"/>
    <property type="match status" value="1"/>
</dbReference>
<organism evidence="12 13">
    <name type="scientific">Aspergillus cavernicola</name>
    <dbReference type="NCBI Taxonomy" id="176166"/>
    <lineage>
        <taxon>Eukaryota</taxon>
        <taxon>Fungi</taxon>
        <taxon>Dikarya</taxon>
        <taxon>Ascomycota</taxon>
        <taxon>Pezizomycotina</taxon>
        <taxon>Eurotiomycetes</taxon>
        <taxon>Eurotiomycetidae</taxon>
        <taxon>Eurotiales</taxon>
        <taxon>Aspergillaceae</taxon>
        <taxon>Aspergillus</taxon>
        <taxon>Aspergillus subgen. Nidulantes</taxon>
    </lineage>
</organism>
<evidence type="ECO:0000256" key="1">
    <source>
        <dbReference type="ARBA" id="ARBA00022450"/>
    </source>
</evidence>
<evidence type="ECO:0000256" key="7">
    <source>
        <dbReference type="ARBA" id="ARBA00023315"/>
    </source>
</evidence>
<dbReference type="InterPro" id="IPR016039">
    <property type="entry name" value="Thiolase-like"/>
</dbReference>
<dbReference type="InterPro" id="IPR016035">
    <property type="entry name" value="Acyl_Trfase/lysoPLipase"/>
</dbReference>
<dbReference type="Pfam" id="PF16197">
    <property type="entry name" value="KAsynt_C_assoc"/>
    <property type="match status" value="1"/>
</dbReference>
<dbReference type="PROSITE" id="PS00012">
    <property type="entry name" value="PHOSPHOPANTETHEINE"/>
    <property type="match status" value="1"/>
</dbReference>
<dbReference type="InterPro" id="IPR001227">
    <property type="entry name" value="Ac_transferase_dom_sf"/>
</dbReference>
<evidence type="ECO:0000256" key="8">
    <source>
        <dbReference type="PROSITE-ProRule" id="PRU01363"/>
    </source>
</evidence>
<feature type="domain" description="Ketosynthase family 3 (KS3)" evidence="10">
    <location>
        <begin position="17"/>
        <end position="449"/>
    </location>
</feature>
<dbReference type="InterPro" id="IPR036736">
    <property type="entry name" value="ACP-like_sf"/>
</dbReference>
<keyword evidence="4" id="KW-0808">Transferase</keyword>
<dbReference type="CDD" id="cd00833">
    <property type="entry name" value="PKS"/>
    <property type="match status" value="1"/>
</dbReference>
<dbReference type="EMBL" id="JBFXLS010000099">
    <property type="protein sequence ID" value="KAL2816619.1"/>
    <property type="molecule type" value="Genomic_DNA"/>
</dbReference>
<dbReference type="SUPFAM" id="SSF53901">
    <property type="entry name" value="Thiolase-like"/>
    <property type="match status" value="1"/>
</dbReference>
<keyword evidence="13" id="KW-1185">Reference proteome</keyword>
<dbReference type="InterPro" id="IPR020841">
    <property type="entry name" value="PKS_Beta-ketoAc_synthase_dom"/>
</dbReference>
<dbReference type="Proteomes" id="UP001610335">
    <property type="component" value="Unassembled WGS sequence"/>
</dbReference>
<dbReference type="Gene3D" id="3.90.180.10">
    <property type="entry name" value="Medium-chain alcohol dehydrogenases, catalytic domain"/>
    <property type="match status" value="1"/>
</dbReference>
<dbReference type="InterPro" id="IPR018201">
    <property type="entry name" value="Ketoacyl_synth_AS"/>
</dbReference>
<keyword evidence="7" id="KW-0012">Acyltransferase</keyword>
<evidence type="ECO:0000256" key="3">
    <source>
        <dbReference type="ARBA" id="ARBA00022603"/>
    </source>
</evidence>
<evidence type="ECO:0008006" key="14">
    <source>
        <dbReference type="Google" id="ProtNLM"/>
    </source>
</evidence>
<feature type="domain" description="Carrier" evidence="9">
    <location>
        <begin position="2405"/>
        <end position="2481"/>
    </location>
</feature>
<dbReference type="PROSITE" id="PS00606">
    <property type="entry name" value="KS3_1"/>
    <property type="match status" value="1"/>
</dbReference>
<dbReference type="Gene3D" id="3.10.129.110">
    <property type="entry name" value="Polyketide synthase dehydratase"/>
    <property type="match status" value="1"/>
</dbReference>
<dbReference type="Pfam" id="PF08242">
    <property type="entry name" value="Methyltransf_12"/>
    <property type="match status" value="1"/>
</dbReference>
<feature type="region of interest" description="N-terminal hotdog fold" evidence="8">
    <location>
        <begin position="911"/>
        <end position="1039"/>
    </location>
</feature>
<dbReference type="InterPro" id="IPR032821">
    <property type="entry name" value="PKS_assoc"/>
</dbReference>
<dbReference type="InterPro" id="IPR049552">
    <property type="entry name" value="PKS_DH_N"/>
</dbReference>
<keyword evidence="3" id="KW-0489">Methyltransferase</keyword>
<keyword evidence="5" id="KW-0521">NADP</keyword>
<dbReference type="InterPro" id="IPR036291">
    <property type="entry name" value="NAD(P)-bd_dom_sf"/>
</dbReference>
<gene>
    <name evidence="12" type="ORF">BDW59DRAFT_166264</name>
</gene>
<dbReference type="SUPFAM" id="SSF51735">
    <property type="entry name" value="NAD(P)-binding Rossmann-fold domains"/>
    <property type="match status" value="2"/>
</dbReference>
<dbReference type="Pfam" id="PF23297">
    <property type="entry name" value="ACP_SdgA_C"/>
    <property type="match status" value="1"/>
</dbReference>
<keyword evidence="6" id="KW-0511">Multifunctional enzyme</keyword>
<keyword evidence="2" id="KW-0597">Phosphoprotein</keyword>
<dbReference type="SMART" id="SM00825">
    <property type="entry name" value="PKS_KS"/>
    <property type="match status" value="1"/>
</dbReference>
<dbReference type="InterPro" id="IPR013968">
    <property type="entry name" value="PKS_KR"/>
</dbReference>
<dbReference type="PANTHER" id="PTHR43775:SF49">
    <property type="entry name" value="SYNTHASE, PUTATIVE (JCVI)-RELATED"/>
    <property type="match status" value="1"/>
</dbReference>
<dbReference type="InterPro" id="IPR029063">
    <property type="entry name" value="SAM-dependent_MTases_sf"/>
</dbReference>
<dbReference type="PROSITE" id="PS50075">
    <property type="entry name" value="CARRIER"/>
    <property type="match status" value="1"/>
</dbReference>
<dbReference type="Pfam" id="PF00109">
    <property type="entry name" value="ketoacyl-synt"/>
    <property type="match status" value="1"/>
</dbReference>
<dbReference type="SUPFAM" id="SSF47336">
    <property type="entry name" value="ACP-like"/>
    <property type="match status" value="1"/>
</dbReference>
<proteinExistence type="predicted"/>
<dbReference type="Pfam" id="PF21089">
    <property type="entry name" value="PKS_DH_N"/>
    <property type="match status" value="1"/>
</dbReference>
<accession>A0ABR4HMB3</accession>
<evidence type="ECO:0000313" key="13">
    <source>
        <dbReference type="Proteomes" id="UP001610335"/>
    </source>
</evidence>
<dbReference type="SMART" id="SM00827">
    <property type="entry name" value="PKS_AT"/>
    <property type="match status" value="1"/>
</dbReference>
<dbReference type="Pfam" id="PF02801">
    <property type="entry name" value="Ketoacyl-synt_C"/>
    <property type="match status" value="1"/>
</dbReference>
<dbReference type="Gene3D" id="3.30.70.3290">
    <property type="match status" value="1"/>
</dbReference>
<evidence type="ECO:0000259" key="9">
    <source>
        <dbReference type="PROSITE" id="PS50075"/>
    </source>
</evidence>
<dbReference type="InterPro" id="IPR014030">
    <property type="entry name" value="Ketoacyl_synth_N"/>
</dbReference>
<comment type="caution">
    <text evidence="12">The sequence shown here is derived from an EMBL/GenBank/DDBJ whole genome shotgun (WGS) entry which is preliminary data.</text>
</comment>
<dbReference type="InterPro" id="IPR057326">
    <property type="entry name" value="KR_dom"/>
</dbReference>
<evidence type="ECO:0000313" key="12">
    <source>
        <dbReference type="EMBL" id="KAL2816619.1"/>
    </source>
</evidence>
<dbReference type="InterPro" id="IPR049900">
    <property type="entry name" value="PKS_mFAS_DH"/>
</dbReference>
<evidence type="ECO:0000256" key="5">
    <source>
        <dbReference type="ARBA" id="ARBA00022857"/>
    </source>
</evidence>
<protein>
    <recommendedName>
        <fullName evidence="14">Polyketide synthase</fullName>
    </recommendedName>
</protein>
<keyword evidence="1" id="KW-0596">Phosphopantetheine</keyword>
<dbReference type="Gene3D" id="3.40.47.10">
    <property type="match status" value="1"/>
</dbReference>
<dbReference type="InterPro" id="IPR011032">
    <property type="entry name" value="GroES-like_sf"/>
</dbReference>
<dbReference type="InterPro" id="IPR006162">
    <property type="entry name" value="Ppantetheine_attach_site"/>
</dbReference>
<dbReference type="InterPro" id="IPR016036">
    <property type="entry name" value="Malonyl_transacylase_ACP-bd"/>
</dbReference>
<dbReference type="SMART" id="SM00829">
    <property type="entry name" value="PKS_ER"/>
    <property type="match status" value="1"/>
</dbReference>
<evidence type="ECO:0000259" key="10">
    <source>
        <dbReference type="PROSITE" id="PS52004"/>
    </source>
</evidence>
<feature type="region of interest" description="C-terminal hotdog fold" evidence="8">
    <location>
        <begin position="1051"/>
        <end position="1203"/>
    </location>
</feature>
<name>A0ABR4HMB3_9EURO</name>
<dbReference type="Pfam" id="PF14765">
    <property type="entry name" value="PS-DH"/>
    <property type="match status" value="1"/>
</dbReference>
<dbReference type="InterPro" id="IPR013217">
    <property type="entry name" value="Methyltransf_12"/>
</dbReference>
<dbReference type="Gene3D" id="3.40.50.150">
    <property type="entry name" value="Vaccinia Virus protein VP39"/>
    <property type="match status" value="1"/>
</dbReference>
<evidence type="ECO:0000256" key="4">
    <source>
        <dbReference type="ARBA" id="ARBA00022679"/>
    </source>
</evidence>
<dbReference type="InterPro" id="IPR020843">
    <property type="entry name" value="ER"/>
</dbReference>
<dbReference type="SUPFAM" id="SSF55048">
    <property type="entry name" value="Probable ACP-binding domain of malonyl-CoA ACP transacylase"/>
    <property type="match status" value="1"/>
</dbReference>
<dbReference type="CDD" id="cd05195">
    <property type="entry name" value="enoyl_red"/>
    <property type="match status" value="1"/>
</dbReference>
<dbReference type="PANTHER" id="PTHR43775">
    <property type="entry name" value="FATTY ACID SYNTHASE"/>
    <property type="match status" value="1"/>
</dbReference>
<dbReference type="InterPro" id="IPR050091">
    <property type="entry name" value="PKS_NRPS_Biosynth_Enz"/>
</dbReference>
<dbReference type="SUPFAM" id="SSF52151">
    <property type="entry name" value="FabD/lysophospholipase-like"/>
    <property type="match status" value="1"/>
</dbReference>
<dbReference type="InterPro" id="IPR009081">
    <property type="entry name" value="PP-bd_ACP"/>
</dbReference>